<evidence type="ECO:0000313" key="6">
    <source>
        <dbReference type="Proteomes" id="UP000612893"/>
    </source>
</evidence>
<evidence type="ECO:0000256" key="1">
    <source>
        <dbReference type="ARBA" id="ARBA00006754"/>
    </source>
</evidence>
<evidence type="ECO:0000313" key="5">
    <source>
        <dbReference type="EMBL" id="MBJ7600078.1"/>
    </source>
</evidence>
<dbReference type="InterPro" id="IPR025736">
    <property type="entry name" value="PucR_C-HTH_dom"/>
</dbReference>
<reference evidence="5" key="1">
    <citation type="submission" date="2020-10" db="EMBL/GenBank/DDBJ databases">
        <title>Ca. Dormibacterota MAGs.</title>
        <authorList>
            <person name="Montgomery K."/>
        </authorList>
    </citation>
    <scope>NUCLEOTIDE SEQUENCE [LARGE SCALE GENOMIC DNA]</scope>
    <source>
        <strain evidence="5">SC8812_S17_10</strain>
    </source>
</reference>
<dbReference type="Pfam" id="PF07905">
    <property type="entry name" value="PucR"/>
    <property type="match status" value="1"/>
</dbReference>
<dbReference type="PANTHER" id="PTHR33744:SF7">
    <property type="entry name" value="PUCR FAMILY TRANSCRIPTIONAL REGULATOR"/>
    <property type="match status" value="1"/>
</dbReference>
<comment type="caution">
    <text evidence="5">The sequence shown here is derived from an EMBL/GenBank/DDBJ whole genome shotgun (WGS) entry which is preliminary data.</text>
</comment>
<feature type="domain" description="Purine catabolism PurC-like" evidence="2">
    <location>
        <begin position="6"/>
        <end position="123"/>
    </location>
</feature>
<feature type="domain" description="CdaR GGDEF-like" evidence="4">
    <location>
        <begin position="312"/>
        <end position="421"/>
    </location>
</feature>
<sequence>MRLSEALALDALRDAEVVAGRRGLDNEVRWAHVVEIPDPLPWVREGQLLLTTGYAWPRANLAQHRLLRGLVERGLAGIGLAVPKYLERFPRAVVTEADRLGLPLMQIPWEVPFARITEEVNGAVIAEQYQVIEQGTAIHQSLTRAAQEAESLQDIADTLGELIGRAVTFEDTDGNVLGAWQPDDDLDPARRATLEQGRVPVEVEQHLSRLGYTQAIRDSAGPLRLPALPEIGLRGRIACPVRLKDELVGVVWIIEGEQQLNGLDLRAAEHASIVAALHVAYQGRLSAAEARLGASFLDTLLEGSFELTASNLERARLLGFSPEKSYRAAVVVLDEPLPLGREAIQRRDRLADRLRWHLTSPGSMAVTSLQLRHVTFLLPASLEAARIWSQVKAPGLSMAVGRPHPGAEGVPRSYREAQKVAAHLAPGELRRYEELLIPRVLDGDREAQDDFLENLLGPLRRARGGEVLVDSVLCFARHGFRRNEAAAALHVHPNTLRYRLERAGDLAGLQLREPETRFRLQLAAQLLSLPDKKGQ</sequence>
<dbReference type="Pfam" id="PF13556">
    <property type="entry name" value="HTH_30"/>
    <property type="match status" value="1"/>
</dbReference>
<comment type="similarity">
    <text evidence="1">Belongs to the CdaR family.</text>
</comment>
<feature type="domain" description="PucR C-terminal helix-turn-helix" evidence="3">
    <location>
        <begin position="468"/>
        <end position="524"/>
    </location>
</feature>
<dbReference type="Pfam" id="PF17853">
    <property type="entry name" value="GGDEF_2"/>
    <property type="match status" value="1"/>
</dbReference>
<dbReference type="InterPro" id="IPR012914">
    <property type="entry name" value="PucR_dom"/>
</dbReference>
<dbReference type="InterPro" id="IPR029016">
    <property type="entry name" value="GAF-like_dom_sf"/>
</dbReference>
<organism evidence="5 6">
    <name type="scientific">Candidatus Nephthysia bennettiae</name>
    <dbReference type="NCBI Taxonomy" id="3127016"/>
    <lineage>
        <taxon>Bacteria</taxon>
        <taxon>Bacillati</taxon>
        <taxon>Candidatus Dormiibacterota</taxon>
        <taxon>Candidatus Dormibacteria</taxon>
        <taxon>Candidatus Dormibacterales</taxon>
        <taxon>Candidatus Dormibacteraceae</taxon>
        <taxon>Candidatus Nephthysia</taxon>
    </lineage>
</organism>
<protein>
    <submittedName>
        <fullName evidence="5">PucR family transcriptional regulator ligand-binding domain-containing protein</fullName>
    </submittedName>
</protein>
<keyword evidence="6" id="KW-1185">Reference proteome</keyword>
<name>A0A934NAJ2_9BACT</name>
<dbReference type="InterPro" id="IPR042070">
    <property type="entry name" value="PucR_C-HTH_sf"/>
</dbReference>
<evidence type="ECO:0000259" key="3">
    <source>
        <dbReference type="Pfam" id="PF13556"/>
    </source>
</evidence>
<dbReference type="AlphaFoldDB" id="A0A934NAJ2"/>
<dbReference type="InterPro" id="IPR041522">
    <property type="entry name" value="CdaR_GGDEF"/>
</dbReference>
<dbReference type="Proteomes" id="UP000612893">
    <property type="component" value="Unassembled WGS sequence"/>
</dbReference>
<dbReference type="EMBL" id="JAEKNR010000186">
    <property type="protein sequence ID" value="MBJ7600078.1"/>
    <property type="molecule type" value="Genomic_DNA"/>
</dbReference>
<dbReference type="Gene3D" id="3.30.450.40">
    <property type="match status" value="1"/>
</dbReference>
<proteinExistence type="inferred from homology"/>
<evidence type="ECO:0000259" key="2">
    <source>
        <dbReference type="Pfam" id="PF07905"/>
    </source>
</evidence>
<dbReference type="RefSeq" id="WP_338203764.1">
    <property type="nucleotide sequence ID" value="NZ_JAEKNR010000186.1"/>
</dbReference>
<gene>
    <name evidence="5" type="ORF">JF922_18625</name>
</gene>
<dbReference type="PANTHER" id="PTHR33744">
    <property type="entry name" value="CARBOHYDRATE DIACID REGULATOR"/>
    <property type="match status" value="1"/>
</dbReference>
<accession>A0A934NAJ2</accession>
<dbReference type="InterPro" id="IPR051448">
    <property type="entry name" value="CdaR-like_regulators"/>
</dbReference>
<dbReference type="Gene3D" id="1.10.10.2840">
    <property type="entry name" value="PucR C-terminal helix-turn-helix domain"/>
    <property type="match status" value="1"/>
</dbReference>
<evidence type="ECO:0000259" key="4">
    <source>
        <dbReference type="Pfam" id="PF17853"/>
    </source>
</evidence>